<evidence type="ECO:0000313" key="1">
    <source>
        <dbReference type="EMBL" id="KAF2475135.1"/>
    </source>
</evidence>
<sequence>MLYSSQLILLATTLGLSAAREIPSNVQAFFDANINVKCPNALSIPYNSGQGESDTVYCKDDASGAIYLKDTGNGYADMDIDCDGVNASEGACSNDPTGQSMTAFQDDVQKFGIDDLDAHIHTYVVLGNDNSASEGNGGEKFNPTDAGIQPLSVVAVVCGGNMFYGVWGDVNGGISTGESSLALGQLCFPDGGITGDNGHSEHDVLYIAFEGAEAVPGASANWKANDSAEFEESLATLGDQLVAKLGGGEGAKFKRSRIMRGKL</sequence>
<dbReference type="Proteomes" id="UP000799755">
    <property type="component" value="Unassembled WGS sequence"/>
</dbReference>
<comment type="caution">
    <text evidence="1">The sequence shown here is derived from an EMBL/GenBank/DDBJ whole genome shotgun (WGS) entry which is preliminary data.</text>
</comment>
<dbReference type="EMBL" id="MU003496">
    <property type="protein sequence ID" value="KAF2475135.1"/>
    <property type="molecule type" value="Genomic_DNA"/>
</dbReference>
<evidence type="ECO:0000313" key="2">
    <source>
        <dbReference type="Proteomes" id="UP000799755"/>
    </source>
</evidence>
<proteinExistence type="predicted"/>
<gene>
    <name evidence="1" type="ORF">BDR25DRAFT_100165</name>
</gene>
<protein>
    <submittedName>
        <fullName evidence="1">Chitosanase CSN1</fullName>
    </submittedName>
</protein>
<name>A0ACB6R8R3_9PLEO</name>
<organism evidence="1 2">
    <name type="scientific">Lindgomyces ingoldianus</name>
    <dbReference type="NCBI Taxonomy" id="673940"/>
    <lineage>
        <taxon>Eukaryota</taxon>
        <taxon>Fungi</taxon>
        <taxon>Dikarya</taxon>
        <taxon>Ascomycota</taxon>
        <taxon>Pezizomycotina</taxon>
        <taxon>Dothideomycetes</taxon>
        <taxon>Pleosporomycetidae</taxon>
        <taxon>Pleosporales</taxon>
        <taxon>Lindgomycetaceae</taxon>
        <taxon>Lindgomyces</taxon>
    </lineage>
</organism>
<accession>A0ACB6R8R3</accession>
<keyword evidence="2" id="KW-1185">Reference proteome</keyword>
<reference evidence="1" key="1">
    <citation type="journal article" date="2020" name="Stud. Mycol.">
        <title>101 Dothideomycetes genomes: a test case for predicting lifestyles and emergence of pathogens.</title>
        <authorList>
            <person name="Haridas S."/>
            <person name="Albert R."/>
            <person name="Binder M."/>
            <person name="Bloem J."/>
            <person name="Labutti K."/>
            <person name="Salamov A."/>
            <person name="Andreopoulos B."/>
            <person name="Baker S."/>
            <person name="Barry K."/>
            <person name="Bills G."/>
            <person name="Bluhm B."/>
            <person name="Cannon C."/>
            <person name="Castanera R."/>
            <person name="Culley D."/>
            <person name="Daum C."/>
            <person name="Ezra D."/>
            <person name="Gonzalez J."/>
            <person name="Henrissat B."/>
            <person name="Kuo A."/>
            <person name="Liang C."/>
            <person name="Lipzen A."/>
            <person name="Lutzoni F."/>
            <person name="Magnuson J."/>
            <person name="Mondo S."/>
            <person name="Nolan M."/>
            <person name="Ohm R."/>
            <person name="Pangilinan J."/>
            <person name="Park H.-J."/>
            <person name="Ramirez L."/>
            <person name="Alfaro M."/>
            <person name="Sun H."/>
            <person name="Tritt A."/>
            <person name="Yoshinaga Y."/>
            <person name="Zwiers L.-H."/>
            <person name="Turgeon B."/>
            <person name="Goodwin S."/>
            <person name="Spatafora J."/>
            <person name="Crous P."/>
            <person name="Grigoriev I."/>
        </authorList>
    </citation>
    <scope>NUCLEOTIDE SEQUENCE</scope>
    <source>
        <strain evidence="1">ATCC 200398</strain>
    </source>
</reference>